<dbReference type="Proteomes" id="UP000268192">
    <property type="component" value="Chromosome"/>
</dbReference>
<name>A0A3Q8XQQ7_9HYPH</name>
<accession>A0A3Q8XQQ7</accession>
<protein>
    <submittedName>
        <fullName evidence="1">Uncharacterized protein</fullName>
    </submittedName>
</protein>
<dbReference type="AlphaFoldDB" id="A0A3Q8XQQ7"/>
<sequence length="887" mass="95573">MGDGGRTYGPFDFEIFDEADVVVLVQPQGADGFTRSLDVSVDKTTDDALSPFTITFDEDQPDSTKYIVRAARVHERSVGVNKGSALSLDALEREFSKIAIVLQELRRDNDQTLRLPPGLGLPLIETPQNDRLTYWDTRLTGFPLLRNGPPVNEIGTGAQRPVLIDEDYEMTPFDGGVIFNYSAEAPATAFLPLGLPIGTERSFSNDNDTHDLIVQVGDGTIEPMDDTDDGRGIVLPQTTVKVAKVAANLWRQVPPMLGYEPASRVFFVPTFADLATAYIPADVMRLYVDHYEGTLANSGGWYAAADADPGHDMAAQNEIDGRWWVFDEPVLYLRQAGAKIDGVTDDSAAATRAWMTGLPTRQGPGTLLVDGAALQAKHPWSFHGDGPGKSTLKFKNMGGYAGLNGIELIVDTSDPTLLGSHTSFGNFTVWISGQNGKSFFKSPRAQAGVWLGVKPSYIADNIYWRGDSAGDAAYFELFTTAWECCLDLGEGCNHSVTRMTGGGNYDFRQQPTEEAVKCTFLRLGGNETGPGGVLTSHLSHWWLQHYGKSIDIGWRVIRGQWHCLAVHLGWWGVFSPNPRTGPNWGLDELEMSACNLNVQKGGIKFVGTTGGMTFDQVDVTRAAGGFDHGEDWVGVDVNGAVRLTLEGGRAYNAAVAGEYSGNHIGYQLANVENLMAGGQLIRANAANQLTTGMKIINPGKGVIRGLAVDGVLTDLIEFAGTPLGSGAAVGFTLMGVPRDAAEITGQRIKYSGSCTRQMVRDLDEPEAVDNSATMISATGSENYTPGVSPKWRRITLAAGTGPYVYDINMLATGARGGEPVEFTFAFLSPNGTVRILDANGVVQATITDPAGTSVAANTPFWSVRGRYLNTSPALFRVSSRKKFDGSN</sequence>
<evidence type="ECO:0000313" key="2">
    <source>
        <dbReference type="Proteomes" id="UP000268192"/>
    </source>
</evidence>
<organism evidence="1 2">
    <name type="scientific">Georhizobium profundi</name>
    <dbReference type="NCBI Taxonomy" id="2341112"/>
    <lineage>
        <taxon>Bacteria</taxon>
        <taxon>Pseudomonadati</taxon>
        <taxon>Pseudomonadota</taxon>
        <taxon>Alphaproteobacteria</taxon>
        <taxon>Hyphomicrobiales</taxon>
        <taxon>Rhizobiaceae</taxon>
        <taxon>Georhizobium</taxon>
    </lineage>
</organism>
<gene>
    <name evidence="1" type="ORF">D5400_11765</name>
</gene>
<dbReference type="KEGG" id="abaw:D5400_11765"/>
<keyword evidence="2" id="KW-1185">Reference proteome</keyword>
<dbReference type="EMBL" id="CP032509">
    <property type="protein sequence ID" value="AZN71865.1"/>
    <property type="molecule type" value="Genomic_DNA"/>
</dbReference>
<proteinExistence type="predicted"/>
<dbReference type="InterPro" id="IPR012334">
    <property type="entry name" value="Pectin_lyas_fold"/>
</dbReference>
<dbReference type="Gene3D" id="2.160.20.10">
    <property type="entry name" value="Single-stranded right-handed beta-helix, Pectin lyase-like"/>
    <property type="match status" value="1"/>
</dbReference>
<reference evidence="1 2" key="1">
    <citation type="submission" date="2018-09" db="EMBL/GenBank/DDBJ databases">
        <title>Marinorhizobium profundi gen. nov., sp. nov., isolated from a deep-sea sediment sample from the New Britain Trench and proposal of Marinorhizobiaceae fam. nov. in the order Rhizobiales of the class Alphaproteobacteria.</title>
        <authorList>
            <person name="Cao J."/>
        </authorList>
    </citation>
    <scope>NUCLEOTIDE SEQUENCE [LARGE SCALE GENOMIC DNA]</scope>
    <source>
        <strain evidence="1 2">WS11</strain>
    </source>
</reference>
<evidence type="ECO:0000313" key="1">
    <source>
        <dbReference type="EMBL" id="AZN71865.1"/>
    </source>
</evidence>